<dbReference type="OrthoDB" id="9782022at2"/>
<organism evidence="4 5">
    <name type="scientific">Campylobacter sputorum subsp. sputorum</name>
    <dbReference type="NCBI Taxonomy" id="32024"/>
    <lineage>
        <taxon>Bacteria</taxon>
        <taxon>Pseudomonadati</taxon>
        <taxon>Campylobacterota</taxon>
        <taxon>Epsilonproteobacteria</taxon>
        <taxon>Campylobacterales</taxon>
        <taxon>Campylobacteraceae</taxon>
        <taxon>Campylobacter</taxon>
    </lineage>
</organism>
<dbReference type="Proteomes" id="UP000254920">
    <property type="component" value="Unassembled WGS sequence"/>
</dbReference>
<name>A0A381DI65_9BACT</name>
<keyword evidence="1 4" id="KW-0012">Acyltransferase</keyword>
<dbReference type="GO" id="GO:0071596">
    <property type="term" value="P:ubiquitin-dependent protein catabolic process via the N-end rule pathway"/>
    <property type="evidence" value="ECO:0007669"/>
    <property type="project" value="InterPro"/>
</dbReference>
<sequence length="237" mass="28022">MISIDFCTLSSPCPYLEAKASRSAYKYVFDASFDLNSTLTQHGYRRFGRYYSKPICENCNECISIRIDAKNFNFTKSAKKAIKRNKNTLSYISAPLCDDEHLRLYSKYHMYMSSKKDWKFYELSYQKYYELYVDGAGEFGKEISYYDGEKLICVDLIDFINDGISSIYCYYDPDYSWYSLGKFSLLRQIILAKVNNLRWIYLGFYVKDCPSLAYKGEYTPFESLKEYVEINKECVWE</sequence>
<dbReference type="PANTHER" id="PTHR21367:SF1">
    <property type="entry name" value="ARGINYL-TRNA--PROTEIN TRANSFERASE 1"/>
    <property type="match status" value="1"/>
</dbReference>
<comment type="similarity">
    <text evidence="1">Belongs to the R-transferase family. Bpt subfamily.</text>
</comment>
<evidence type="ECO:0000313" key="4">
    <source>
        <dbReference type="EMBL" id="SUX10366.1"/>
    </source>
</evidence>
<dbReference type="GeneID" id="93090995"/>
<keyword evidence="5" id="KW-1185">Reference proteome</keyword>
<comment type="catalytic activity">
    <reaction evidence="1">
        <text>N-terminal L-glutamyl-[protein] + L-leucyl-tRNA(Leu) = N-terminal L-leucyl-L-glutamyl-[protein] + tRNA(Leu) + H(+)</text>
        <dbReference type="Rhea" id="RHEA:50412"/>
        <dbReference type="Rhea" id="RHEA-COMP:9613"/>
        <dbReference type="Rhea" id="RHEA-COMP:9622"/>
        <dbReference type="Rhea" id="RHEA-COMP:12664"/>
        <dbReference type="Rhea" id="RHEA-COMP:12668"/>
        <dbReference type="ChEBI" id="CHEBI:15378"/>
        <dbReference type="ChEBI" id="CHEBI:64721"/>
        <dbReference type="ChEBI" id="CHEBI:78442"/>
        <dbReference type="ChEBI" id="CHEBI:78494"/>
        <dbReference type="ChEBI" id="CHEBI:133041"/>
        <dbReference type="EC" id="2.3.2.29"/>
    </reaction>
</comment>
<gene>
    <name evidence="1" type="primary">bpt</name>
    <name evidence="4" type="ORF">NCTC12475_00555</name>
</gene>
<dbReference type="HAMAP" id="MF_00689">
    <property type="entry name" value="Bpt"/>
    <property type="match status" value="1"/>
</dbReference>
<dbReference type="InterPro" id="IPR007471">
    <property type="entry name" value="N-end_Aminoacyl_Trfase_N"/>
</dbReference>
<dbReference type="GO" id="GO:0008914">
    <property type="term" value="F:leucyl-tRNA--protein transferase activity"/>
    <property type="evidence" value="ECO:0007669"/>
    <property type="project" value="UniProtKB-UniRule"/>
</dbReference>
<evidence type="ECO:0000259" key="2">
    <source>
        <dbReference type="Pfam" id="PF04376"/>
    </source>
</evidence>
<dbReference type="NCBIfam" id="NF002344">
    <property type="entry name" value="PRK01305.2-1"/>
    <property type="match status" value="1"/>
</dbReference>
<dbReference type="EC" id="2.3.2.29" evidence="1"/>
<dbReference type="GO" id="GO:0004057">
    <property type="term" value="F:arginyl-tRNA--protein transferase activity"/>
    <property type="evidence" value="ECO:0007669"/>
    <property type="project" value="InterPro"/>
</dbReference>
<comment type="catalytic activity">
    <reaction evidence="1">
        <text>N-terminal L-aspartyl-[protein] + L-leucyl-tRNA(Leu) = N-terminal L-leucyl-L-aspartyl-[protein] + tRNA(Leu) + H(+)</text>
        <dbReference type="Rhea" id="RHEA:50420"/>
        <dbReference type="Rhea" id="RHEA-COMP:9613"/>
        <dbReference type="Rhea" id="RHEA-COMP:9622"/>
        <dbReference type="Rhea" id="RHEA-COMP:12669"/>
        <dbReference type="Rhea" id="RHEA-COMP:12674"/>
        <dbReference type="ChEBI" id="CHEBI:15378"/>
        <dbReference type="ChEBI" id="CHEBI:64720"/>
        <dbReference type="ChEBI" id="CHEBI:78442"/>
        <dbReference type="ChEBI" id="CHEBI:78494"/>
        <dbReference type="ChEBI" id="CHEBI:133042"/>
        <dbReference type="EC" id="2.3.2.29"/>
    </reaction>
</comment>
<dbReference type="Pfam" id="PF04376">
    <property type="entry name" value="ATE_N"/>
    <property type="match status" value="1"/>
</dbReference>
<dbReference type="SUPFAM" id="SSF55729">
    <property type="entry name" value="Acyl-CoA N-acyltransferases (Nat)"/>
    <property type="match status" value="1"/>
</dbReference>
<evidence type="ECO:0000256" key="1">
    <source>
        <dbReference type="HAMAP-Rule" id="MF_00689"/>
    </source>
</evidence>
<keyword evidence="1 4" id="KW-0808">Transferase</keyword>
<dbReference type="PANTHER" id="PTHR21367">
    <property type="entry name" value="ARGININE-TRNA-PROTEIN TRANSFERASE 1"/>
    <property type="match status" value="1"/>
</dbReference>
<accession>A0A381DI65</accession>
<feature type="domain" description="N-end rule aminoacyl transferase C-terminal" evidence="3">
    <location>
        <begin position="100"/>
        <end position="224"/>
    </location>
</feature>
<feature type="domain" description="N-end aminoacyl transferase N-terminal" evidence="2">
    <location>
        <begin position="11"/>
        <end position="80"/>
    </location>
</feature>
<proteinExistence type="inferred from homology"/>
<dbReference type="STRING" id="32024.GCA_000788295_00680"/>
<comment type="function">
    <text evidence="1">Functions in the N-end rule pathway of protein degradation where it conjugates Leu from its aminoacyl-tRNA to the N-termini of proteins containing an N-terminal aspartate or glutamate.</text>
</comment>
<dbReference type="InterPro" id="IPR007472">
    <property type="entry name" value="N-end_Aminoacyl_Trfase_C"/>
</dbReference>
<dbReference type="InterPro" id="IPR030700">
    <property type="entry name" value="N-end_Aminoacyl_Trfase"/>
</dbReference>
<reference evidence="4 5" key="1">
    <citation type="submission" date="2018-06" db="EMBL/GenBank/DDBJ databases">
        <authorList>
            <consortium name="Pathogen Informatics"/>
            <person name="Doyle S."/>
        </authorList>
    </citation>
    <scope>NUCLEOTIDE SEQUENCE [LARGE SCALE GENOMIC DNA]</scope>
    <source>
        <strain evidence="4 5">NCTC12475</strain>
    </source>
</reference>
<dbReference type="InterPro" id="IPR017138">
    <property type="entry name" value="Asp_Glu_LeuTrfase"/>
</dbReference>
<dbReference type="AlphaFoldDB" id="A0A381DI65"/>
<dbReference type="Pfam" id="PF04377">
    <property type="entry name" value="ATE_C"/>
    <property type="match status" value="1"/>
</dbReference>
<comment type="subcellular location">
    <subcellularLocation>
        <location evidence="1">Cytoplasm</location>
    </subcellularLocation>
</comment>
<dbReference type="EMBL" id="UFVD01000001">
    <property type="protein sequence ID" value="SUX10366.1"/>
    <property type="molecule type" value="Genomic_DNA"/>
</dbReference>
<evidence type="ECO:0000259" key="3">
    <source>
        <dbReference type="Pfam" id="PF04377"/>
    </source>
</evidence>
<dbReference type="RefSeq" id="WP_089182785.1">
    <property type="nucleotide sequence ID" value="NZ_CP043427.1"/>
</dbReference>
<keyword evidence="1" id="KW-0963">Cytoplasm</keyword>
<protein>
    <recommendedName>
        <fullName evidence="1">Aspartate/glutamate leucyltransferase</fullName>
        <ecNumber evidence="1">2.3.2.29</ecNumber>
    </recommendedName>
</protein>
<dbReference type="GO" id="GO:0005737">
    <property type="term" value="C:cytoplasm"/>
    <property type="evidence" value="ECO:0007669"/>
    <property type="project" value="UniProtKB-SubCell"/>
</dbReference>
<dbReference type="PIRSF" id="PIRSF037208">
    <property type="entry name" value="ATE_pro_prd"/>
    <property type="match status" value="1"/>
</dbReference>
<dbReference type="InterPro" id="IPR016181">
    <property type="entry name" value="Acyl_CoA_acyltransferase"/>
</dbReference>
<evidence type="ECO:0000313" key="5">
    <source>
        <dbReference type="Proteomes" id="UP000254920"/>
    </source>
</evidence>